<dbReference type="PATRIC" id="fig|1502.177.peg.3598"/>
<dbReference type="OrthoDB" id="9774673at2"/>
<reference evidence="1 2" key="1">
    <citation type="journal article" date="2016" name="PLoS ONE">
        <title>Plasmid Characterization and Chromosome Analysis of Two netF+ Clostridium perfringens Isolates Associated with Foal and Canine Necrotizing Enteritis.</title>
        <authorList>
            <person name="Mehdizadeh Gohari I."/>
            <person name="Kropinski A.M."/>
            <person name="Weese S.J."/>
            <person name="Parreira V.R."/>
            <person name="Whitehead A.E."/>
            <person name="Boerlin P."/>
            <person name="Prescott J.F."/>
        </authorList>
    </citation>
    <scope>NUCLEOTIDE SEQUENCE [LARGE SCALE GENOMIC DNA]</scope>
    <source>
        <strain evidence="1 2">JP838</strain>
        <plasmid evidence="2">Plasmid pJFP838A</plasmid>
    </source>
</reference>
<dbReference type="AlphaFoldDB" id="A0A140GRZ5"/>
<gene>
    <name evidence="1" type="ORF">JFP838_pA0388</name>
</gene>
<evidence type="ECO:0000313" key="2">
    <source>
        <dbReference type="Proteomes" id="UP000070260"/>
    </source>
</evidence>
<dbReference type="PROSITE" id="PS00092">
    <property type="entry name" value="N6_MTASE"/>
    <property type="match status" value="1"/>
</dbReference>
<dbReference type="RefSeq" id="WP_061429888.1">
    <property type="nucleotide sequence ID" value="NZ_CP013615.1"/>
</dbReference>
<proteinExistence type="predicted"/>
<dbReference type="GO" id="GO:0008168">
    <property type="term" value="F:methyltransferase activity"/>
    <property type="evidence" value="ECO:0007669"/>
    <property type="project" value="UniProtKB-KW"/>
</dbReference>
<name>A0A140GRZ5_CLOPF</name>
<evidence type="ECO:0000313" key="1">
    <source>
        <dbReference type="EMBL" id="AMN31304.1"/>
    </source>
</evidence>
<sequence length="170" mass="20070">MNLYNVAKSHNDEYFTPTYAVKPIIKYLKKGSRIWCPFDKDDSMYVKVLRKEGFDVINTHIDNGEDFFEVEVPECDYIVSNPPFSKKHDVLERLFKIGIPFAMLVGDLGLFSSKRKFEMFKNNKFELMYFDKRISYLSKNIVDKVNPPFLSIYVCHNLLPKQMIFEVLNK</sequence>
<dbReference type="GO" id="GO:0032259">
    <property type="term" value="P:methylation"/>
    <property type="evidence" value="ECO:0007669"/>
    <property type="project" value="UniProtKB-KW"/>
</dbReference>
<dbReference type="GO" id="GO:0003676">
    <property type="term" value="F:nucleic acid binding"/>
    <property type="evidence" value="ECO:0007669"/>
    <property type="project" value="InterPro"/>
</dbReference>
<keyword evidence="1" id="KW-0489">Methyltransferase</keyword>
<dbReference type="EMBL" id="CP013615">
    <property type="protein sequence ID" value="AMN31304.1"/>
    <property type="molecule type" value="Genomic_DNA"/>
</dbReference>
<organism evidence="1 2">
    <name type="scientific">Clostridium perfringens</name>
    <dbReference type="NCBI Taxonomy" id="1502"/>
    <lineage>
        <taxon>Bacteria</taxon>
        <taxon>Bacillati</taxon>
        <taxon>Bacillota</taxon>
        <taxon>Clostridia</taxon>
        <taxon>Eubacteriales</taxon>
        <taxon>Clostridiaceae</taxon>
        <taxon>Clostridium</taxon>
    </lineage>
</organism>
<dbReference type="InterPro" id="IPR002052">
    <property type="entry name" value="DNA_methylase_N6_adenine_CS"/>
</dbReference>
<keyword evidence="1" id="KW-0808">Transferase</keyword>
<accession>A0A140GRZ5</accession>
<keyword evidence="1" id="KW-0614">Plasmid</keyword>
<dbReference type="Proteomes" id="UP000070260">
    <property type="component" value="Plasmid pJFP838A"/>
</dbReference>
<protein>
    <submittedName>
        <fullName evidence="1">tRNA (Adenine-N6)-methyltransferase</fullName>
    </submittedName>
</protein>
<geneLocation type="plasmid" evidence="1 2">
    <name>pJFP838A</name>
</geneLocation>